<comment type="caution">
    <text evidence="1">The sequence shown here is derived from an EMBL/GenBank/DDBJ whole genome shotgun (WGS) entry which is preliminary data.</text>
</comment>
<dbReference type="EMBL" id="BMAV01024125">
    <property type="protein sequence ID" value="GFS30303.1"/>
    <property type="molecule type" value="Genomic_DNA"/>
</dbReference>
<evidence type="ECO:0000313" key="1">
    <source>
        <dbReference type="EMBL" id="GFS30303.1"/>
    </source>
</evidence>
<reference evidence="1" key="1">
    <citation type="submission" date="2020-08" db="EMBL/GenBank/DDBJ databases">
        <title>Multicomponent nature underlies the extraordinary mechanical properties of spider dragline silk.</title>
        <authorList>
            <person name="Kono N."/>
            <person name="Nakamura H."/>
            <person name="Mori M."/>
            <person name="Yoshida Y."/>
            <person name="Ohtoshi R."/>
            <person name="Malay A.D."/>
            <person name="Moran D.A.P."/>
            <person name="Tomita M."/>
            <person name="Numata K."/>
            <person name="Arakawa K."/>
        </authorList>
    </citation>
    <scope>NUCLEOTIDE SEQUENCE</scope>
</reference>
<sequence>MGLILRSAVATEDKFKFGIHSSGDKLNIQTRIFPESSEGVDEKTLQTTTKKDFTFEMKIFENGGNGMP</sequence>
<organism evidence="1 2">
    <name type="scientific">Trichonephila inaurata madagascariensis</name>
    <dbReference type="NCBI Taxonomy" id="2747483"/>
    <lineage>
        <taxon>Eukaryota</taxon>
        <taxon>Metazoa</taxon>
        <taxon>Ecdysozoa</taxon>
        <taxon>Arthropoda</taxon>
        <taxon>Chelicerata</taxon>
        <taxon>Arachnida</taxon>
        <taxon>Araneae</taxon>
        <taxon>Araneomorphae</taxon>
        <taxon>Entelegynae</taxon>
        <taxon>Araneoidea</taxon>
        <taxon>Nephilidae</taxon>
        <taxon>Trichonephila</taxon>
        <taxon>Trichonephila inaurata</taxon>
    </lineage>
</organism>
<protein>
    <submittedName>
        <fullName evidence="1">Uncharacterized protein</fullName>
    </submittedName>
</protein>
<name>A0A8X6JQT2_9ARAC</name>
<accession>A0A8X6JQT2</accession>
<dbReference type="Proteomes" id="UP000886998">
    <property type="component" value="Unassembled WGS sequence"/>
</dbReference>
<keyword evidence="2" id="KW-1185">Reference proteome</keyword>
<dbReference type="AlphaFoldDB" id="A0A8X6JQT2"/>
<evidence type="ECO:0000313" key="2">
    <source>
        <dbReference type="Proteomes" id="UP000886998"/>
    </source>
</evidence>
<gene>
    <name evidence="1" type="ORF">TNIN_352761</name>
</gene>
<proteinExistence type="predicted"/>